<dbReference type="Pfam" id="PF00102">
    <property type="entry name" value="Y_phosphatase"/>
    <property type="match status" value="2"/>
</dbReference>
<dbReference type="InterPro" id="IPR050713">
    <property type="entry name" value="RTP_Phos/Ushers"/>
</dbReference>
<evidence type="ECO:0000256" key="11">
    <source>
        <dbReference type="SAM" id="Phobius"/>
    </source>
</evidence>
<dbReference type="CDD" id="cd00055">
    <property type="entry name" value="EGF_Lam"/>
    <property type="match status" value="1"/>
</dbReference>
<dbReference type="SMART" id="SM00404">
    <property type="entry name" value="PTPc_motif"/>
    <property type="match status" value="2"/>
</dbReference>
<evidence type="ECO:0000256" key="6">
    <source>
        <dbReference type="ARBA" id="ARBA00022989"/>
    </source>
</evidence>
<keyword evidence="3" id="KW-0732">Signal</keyword>
<feature type="disulfide bond" evidence="9">
    <location>
        <begin position="336"/>
        <end position="345"/>
    </location>
</feature>
<dbReference type="PROSITE" id="PS50853">
    <property type="entry name" value="FN3"/>
    <property type="match status" value="3"/>
</dbReference>
<dbReference type="GO" id="GO:0048666">
    <property type="term" value="P:neuron development"/>
    <property type="evidence" value="ECO:0007669"/>
    <property type="project" value="UniProtKB-ARBA"/>
</dbReference>
<evidence type="ECO:0000256" key="9">
    <source>
        <dbReference type="PROSITE-ProRule" id="PRU00076"/>
    </source>
</evidence>
<feature type="domain" description="Tyrosine-protein phosphatase" evidence="13">
    <location>
        <begin position="2622"/>
        <end position="2849"/>
    </location>
</feature>
<evidence type="ECO:0000256" key="1">
    <source>
        <dbReference type="ARBA" id="ARBA00004167"/>
    </source>
</evidence>
<feature type="transmembrane region" description="Helical" evidence="11">
    <location>
        <begin position="1202"/>
        <end position="1226"/>
    </location>
</feature>
<evidence type="ECO:0000313" key="17">
    <source>
        <dbReference type="Proteomes" id="UP001292094"/>
    </source>
</evidence>
<reference evidence="16" key="1">
    <citation type="submission" date="2023-11" db="EMBL/GenBank/DDBJ databases">
        <title>Genome assemblies of two species of porcelain crab, Petrolisthes cinctipes and Petrolisthes manimaculis (Anomura: Porcellanidae).</title>
        <authorList>
            <person name="Angst P."/>
        </authorList>
    </citation>
    <scope>NUCLEOTIDE SEQUENCE</scope>
    <source>
        <strain evidence="16">PB745_02</strain>
        <tissue evidence="16">Gill</tissue>
    </source>
</reference>
<dbReference type="Gene3D" id="2.60.40.10">
    <property type="entry name" value="Immunoglobulins"/>
    <property type="match status" value="3"/>
</dbReference>
<dbReference type="InterPro" id="IPR000242">
    <property type="entry name" value="PTP_cat"/>
</dbReference>
<evidence type="ECO:0000259" key="12">
    <source>
        <dbReference type="PROSITE" id="PS50026"/>
    </source>
</evidence>
<evidence type="ECO:0000256" key="7">
    <source>
        <dbReference type="ARBA" id="ARBA00023136"/>
    </source>
</evidence>
<feature type="domain" description="Fibronectin type-III" evidence="15">
    <location>
        <begin position="847"/>
        <end position="949"/>
    </location>
</feature>
<comment type="subcellular location">
    <subcellularLocation>
        <location evidence="1">Membrane</location>
        <topology evidence="1">Single-pass membrane protein</topology>
    </subcellularLocation>
</comment>
<evidence type="ECO:0000259" key="13">
    <source>
        <dbReference type="PROSITE" id="PS50055"/>
    </source>
</evidence>
<comment type="caution">
    <text evidence="9">Lacks conserved residue(s) required for the propagation of feature annotation.</text>
</comment>
<keyword evidence="9" id="KW-0245">EGF-like domain</keyword>
<proteinExistence type="predicted"/>
<dbReference type="InterPro" id="IPR036116">
    <property type="entry name" value="FN3_sf"/>
</dbReference>
<evidence type="ECO:0000256" key="10">
    <source>
        <dbReference type="SAM" id="MobiDB-lite"/>
    </source>
</evidence>
<feature type="domain" description="EGF-like" evidence="12">
    <location>
        <begin position="315"/>
        <end position="346"/>
    </location>
</feature>
<dbReference type="PRINTS" id="PR00700">
    <property type="entry name" value="PRTYPHPHTASE"/>
</dbReference>
<dbReference type="InterPro" id="IPR002049">
    <property type="entry name" value="LE_dom"/>
</dbReference>
<dbReference type="InterPro" id="IPR013783">
    <property type="entry name" value="Ig-like_fold"/>
</dbReference>
<dbReference type="SMART" id="SM00060">
    <property type="entry name" value="FN3"/>
    <property type="match status" value="5"/>
</dbReference>
<dbReference type="InterPro" id="IPR000387">
    <property type="entry name" value="Tyr_Pase_dom"/>
</dbReference>
<dbReference type="SMART" id="SM00194">
    <property type="entry name" value="PTPc"/>
    <property type="match status" value="1"/>
</dbReference>
<keyword evidence="5" id="KW-0904">Protein phosphatase</keyword>
<dbReference type="Pfam" id="PF00041">
    <property type="entry name" value="fn3"/>
    <property type="match status" value="3"/>
</dbReference>
<dbReference type="PANTHER" id="PTHR46957">
    <property type="entry name" value="CYTOKINE RECEPTOR"/>
    <property type="match status" value="1"/>
</dbReference>
<protein>
    <recommendedName>
        <fullName evidence="18">Protein-tyrosine-phosphatase</fullName>
    </recommendedName>
</protein>
<dbReference type="InterPro" id="IPR003595">
    <property type="entry name" value="Tyr_Pase_cat"/>
</dbReference>
<accession>A0AAE1PZI0</accession>
<keyword evidence="2 11" id="KW-0812">Transmembrane</keyword>
<evidence type="ECO:0000313" key="16">
    <source>
        <dbReference type="EMBL" id="KAK4316529.1"/>
    </source>
</evidence>
<evidence type="ECO:0000256" key="4">
    <source>
        <dbReference type="ARBA" id="ARBA00022801"/>
    </source>
</evidence>
<dbReference type="GO" id="GO:0016020">
    <property type="term" value="C:membrane"/>
    <property type="evidence" value="ECO:0007669"/>
    <property type="project" value="UniProtKB-SubCell"/>
</dbReference>
<gene>
    <name evidence="16" type="ORF">Pmani_012305</name>
</gene>
<sequence>MLQKRYKTVYPGISSKQHVSFIFVVIEFCFLCRGHPFNVTVPVTMWGRTLWFAVISCVVYQQLGCQAESRIGMEEYRDDGGGGDMHSSPPHLSDDNALNSSEVNQTLHSQPARSTRVKRQASYPIPDINILYKFKRNSRAPDELSCITGDPNLTLQTEILPSLSKSLSFYDIAGGKTSTWDLTQSLTQGVVCKADNTDLYSASAPILPSGAYYVPRALSVTINKGQDLKVELEAVTGGQDVWWNIITKGRIDRMKVQINNNQLTIPYHQLNGSGFYQIWEYSTVPDAAVDMKTVGIISLLVRECPEGKYGPPDCHHWCKDCMYGGVCHDRTGECICPAGLTGSYCQSRCPDGYIGRDCNVQLVDVGVTAVCLSHPLGCHCAPGYKGYKCSDPCQSYEWGIDCSQRCSGYCQYNCDDVTGKCNTQTTRVCEHGDRGLPRLRKPPIVSNTTSGNILVQFTEWDHSYDDGEVLQGDSLSYRLRYWPVSDTSAGTWLTVTPPSKELTNLTPVTQYGVKVVVLVTRSSEYCVEYGSAKGRVHTEFFNTSCPASLPQPTNIRTMNVESDGATIHWDSLEYVDVCDFEYRITISPANGGQELVNDLTRLTSKIVDGKLSPNTEYTVHVRVVRKSSPWDTRDNSNVGTINFITKPPKPVINLRTTASHVFFSVQAPPGASNNLQYSYRYKINRTACASRTYRPGFTDWSQWYDTPPTVVTPIEKLAYSTVTYSVIAQNSAGVGPEAEKSVDVGTAVPLLAVEFLICEEHQPTSCSVRLETNCYKENGPGITVSYDLVNDGKKKVYGTWTSAPPSLVLPNNELPPYTWITIRAYPANNAGRNTDSSLMKEDHFRTAPGKPGQVSNVNTYEASTSITVSWEKPLDNPIPGELEGYKVKWKSINSRSWEEERIHNSNTLSYTITGLTNHEEYEIRVSAKNKDVDEYGDDVTTFATTTLQKGKPSLVKDLMVVNVTQTTATVVWNEPDDSQGTIENYIVSLVKEPQGNISRNITERIYEFTNLQEGGKYIAGVKICNKKFCSYPVNKEFYTRPALPQVDGEPGLMYSDSTSVTVRLPVLHNLPGYQWIVLKIISAGEDSDVVNNEFKELLKQAAVDFVNETLVQRSSSQNKRFVENPKEMRIAARLSQREGNLTKKFTVGDNKMYDNYENEPLEEGSTYWMVVVTVRKFGPHYAFKASPPIAIKAVPYTPISSLVVTLVCLLLLMLLLFVLVLARLFYERQRAKLRTGGTGNTDLVTYTDGNENPRVNIEDLNRQEEELYLTPLTPSNPGSYPSVRVAEVEEVPEELSHREKVLGVEEEENEDDGTYYYVCRRIFEDGLESYLSRAMFVLETDQEFKKIPYIMSKSCSDGEEAVNSKKNRYKNNLPYNDTRVKLPLVNNKLGSDYINACYVKSTGNPKAFIATQTPMDNEMDTIGDFWRMIWHTKCNTIVKGVNLTENGEVNDAKYWPNIDEQMVKYDITIQLLSEEVKLGFHVRVFKVTRRDEAREIVQYHYPNWTDYGVAYNPFGLAQMLKLIRSTTPVGPITVHCSNGIGWTGMVILVLYVLEELEAMKYTSPAKALGVIRTGRPRLVEKMEQYRFGHSLLLEILFGVKTSIISSSYVMELSQLRASNLINNQYTKLKTLPKDLSFKFAEKPVFANLNRNPNILPGELVDMVVECEIHVYVMVVVESVRVDVMVVEGVRVYVMVVVEGVRVYVMVVVVGVRVYVMVVVEGVRVDVMVVVGVRVDVMVVVVGVRVDVMVVVEGVRVYVMVVVEGVRVDVMVVVVGVRVDVMVVVEGVRVDVMVVAGVRVDVMVVEGVRVYVMVVVEGVRVDVMVVVVGVRVDVMVVVVGVRVDVMVVVEGVRVDVMVVVVGVRVDVMVVEGVTVDVMVVVEGVRVDVMVVERVRVDVMVVVEGVRVDVMVVVEGVRVDVMVVVEGDRVDVMVVVEGVRVDVMVVVEGVRVDVMVVEGVRVDVMVVVEGVRVDVMVVVVGVRVDVMVVEGVRVDVMVVVEGVRVDVMVVEGVRVDVMVVEGVRVDVMVVVEGVRVDVMVVVVGVRVDVMVVVVGVRVDVMVVVEGVRVDVMVVEGVRVDVMVVEGVRVDVMVVVEGVRVDVMVVEGVRVDVMVVEGVRVDVMVVVEGVRVDVMVVEGVRVDVMVVEGVRVDVMVVVEGVRVDVMVVVEGVRVYVMVVVEGVRVDVMVVEGVRVDVMVVEGVRVDVMVVEGVRVYVMVVVEGVRVYVMVVVVGVRVYVMVVVEGVRVDVMVVVGVRVDVMVVVVGVRVDVMVVVEGVRVYVMVVVEGVRVDVMVVVVGVRVDVMVVVEGVRVDVMVVVEGVRVDVMVVEGVRVDVMVVEGVRVYVMVVVEGVRVDVMVVVEGVRVDVIVVEGVRVDVMVVVEGVRVDVMVVVEGDRVDVMVVEGDRVDVMVVEGVRVDVMVVVEGVRVDVMVVEGVRVYVMVVVGVRVDVMVVEGVRVDVMVVVEGVRVDVMVVVEGVRVYVMVVVEGVRVDVMVVVVGVRVDVMVVVEGVRVDVMVVEGVRVDVMVVVEGVRGDVIVVEGVSVDVMVVEGDRVDVIHVDVMVVEGDRVDVIHVDVMVVEGDRVDVIHVYVMVVEGDRVDVIHVDVMVVVEGDRVDVIHVDVMVVEVDSRLVFLRGVLGNIASQYINVIKINGLDCRDAYLAGEHPQEHTVEAAWRLVMEHQVSVWVHLHTFPHPNPEYPEIVSGEGTMDIGMMRLIVGPPSSFRNFTEYTVDIIPTTTTSSIATPHHRMVVLQLHGWSHTQSLPEQPDALLAVLEKAESLRIINQQMLFTCKDGVTGCGVAAALLLARERIKLIQEVDVYRSVLSVLFDRPEFITCVEQYNFLYTAMEKFITGNKLYGNFA</sequence>
<dbReference type="InterPro" id="IPR003961">
    <property type="entry name" value="FN3_dom"/>
</dbReference>
<dbReference type="PROSITE" id="PS50055">
    <property type="entry name" value="TYR_PHOSPHATASE_PTP"/>
    <property type="match status" value="2"/>
</dbReference>
<keyword evidence="8" id="KW-0325">Glycoprotein</keyword>
<comment type="caution">
    <text evidence="16">The sequence shown here is derived from an EMBL/GenBank/DDBJ whole genome shotgun (WGS) entry which is preliminary data.</text>
</comment>
<evidence type="ECO:0000259" key="14">
    <source>
        <dbReference type="PROSITE" id="PS50056"/>
    </source>
</evidence>
<evidence type="ECO:0000256" key="5">
    <source>
        <dbReference type="ARBA" id="ARBA00022912"/>
    </source>
</evidence>
<keyword evidence="4" id="KW-0378">Hydrolase</keyword>
<organism evidence="16 17">
    <name type="scientific">Petrolisthes manimaculis</name>
    <dbReference type="NCBI Taxonomy" id="1843537"/>
    <lineage>
        <taxon>Eukaryota</taxon>
        <taxon>Metazoa</taxon>
        <taxon>Ecdysozoa</taxon>
        <taxon>Arthropoda</taxon>
        <taxon>Crustacea</taxon>
        <taxon>Multicrustacea</taxon>
        <taxon>Malacostraca</taxon>
        <taxon>Eumalacostraca</taxon>
        <taxon>Eucarida</taxon>
        <taxon>Decapoda</taxon>
        <taxon>Pleocyemata</taxon>
        <taxon>Anomura</taxon>
        <taxon>Galatheoidea</taxon>
        <taxon>Porcellanidae</taxon>
        <taxon>Petrolisthes</taxon>
    </lineage>
</organism>
<evidence type="ECO:0000256" key="3">
    <source>
        <dbReference type="ARBA" id="ARBA00022729"/>
    </source>
</evidence>
<dbReference type="PROSITE" id="PS50026">
    <property type="entry name" value="EGF_3"/>
    <property type="match status" value="1"/>
</dbReference>
<dbReference type="PROSITE" id="PS50056">
    <property type="entry name" value="TYR_PHOSPHATASE_2"/>
    <property type="match status" value="1"/>
</dbReference>
<keyword evidence="7 11" id="KW-0472">Membrane</keyword>
<evidence type="ECO:0000259" key="15">
    <source>
        <dbReference type="PROSITE" id="PS50853"/>
    </source>
</evidence>
<name>A0AAE1PZI0_9EUCA</name>
<keyword evidence="9" id="KW-1015">Disulfide bond</keyword>
<dbReference type="GO" id="GO:0004725">
    <property type="term" value="F:protein tyrosine phosphatase activity"/>
    <property type="evidence" value="ECO:0007669"/>
    <property type="project" value="InterPro"/>
</dbReference>
<dbReference type="SUPFAM" id="SSF49265">
    <property type="entry name" value="Fibronectin type III"/>
    <property type="match status" value="4"/>
</dbReference>
<feature type="domain" description="Tyrosine-protein phosphatase" evidence="13">
    <location>
        <begin position="1340"/>
        <end position="1595"/>
    </location>
</feature>
<dbReference type="CDD" id="cd00063">
    <property type="entry name" value="FN3"/>
    <property type="match status" value="4"/>
</dbReference>
<dbReference type="InterPro" id="IPR029021">
    <property type="entry name" value="Prot-tyrosine_phosphatase-like"/>
</dbReference>
<keyword evidence="6 11" id="KW-1133">Transmembrane helix</keyword>
<dbReference type="Gene3D" id="2.170.300.10">
    <property type="entry name" value="Tie2 ligand-binding domain superfamily"/>
    <property type="match status" value="1"/>
</dbReference>
<dbReference type="Proteomes" id="UP001292094">
    <property type="component" value="Unassembled WGS sequence"/>
</dbReference>
<dbReference type="InterPro" id="IPR000742">
    <property type="entry name" value="EGF"/>
</dbReference>
<evidence type="ECO:0000256" key="2">
    <source>
        <dbReference type="ARBA" id="ARBA00022692"/>
    </source>
</evidence>
<dbReference type="EMBL" id="JAWZYT010001013">
    <property type="protein sequence ID" value="KAK4316529.1"/>
    <property type="molecule type" value="Genomic_DNA"/>
</dbReference>
<feature type="region of interest" description="Disordered" evidence="10">
    <location>
        <begin position="74"/>
        <end position="98"/>
    </location>
</feature>
<dbReference type="PROSITE" id="PS00022">
    <property type="entry name" value="EGF_1"/>
    <property type="match status" value="1"/>
</dbReference>
<evidence type="ECO:0000256" key="8">
    <source>
        <dbReference type="ARBA" id="ARBA00023180"/>
    </source>
</evidence>
<evidence type="ECO:0008006" key="18">
    <source>
        <dbReference type="Google" id="ProtNLM"/>
    </source>
</evidence>
<dbReference type="SUPFAM" id="SSF52799">
    <property type="entry name" value="(Phosphotyrosine protein) phosphatases II"/>
    <property type="match status" value="2"/>
</dbReference>
<feature type="domain" description="Fibronectin type-III" evidence="15">
    <location>
        <begin position="551"/>
        <end position="648"/>
    </location>
</feature>
<dbReference type="PANTHER" id="PTHR46957:SF3">
    <property type="entry name" value="CYTOKINE RECEPTOR"/>
    <property type="match status" value="1"/>
</dbReference>
<feature type="domain" description="Tyrosine specific protein phosphatases" evidence="14">
    <location>
        <begin position="1517"/>
        <end position="1586"/>
    </location>
</feature>
<feature type="domain" description="Fibronectin type-III" evidence="15">
    <location>
        <begin position="951"/>
        <end position="1042"/>
    </location>
</feature>
<dbReference type="Gene3D" id="3.90.190.10">
    <property type="entry name" value="Protein tyrosine phosphatase superfamily"/>
    <property type="match status" value="2"/>
</dbReference>
<keyword evidence="17" id="KW-1185">Reference proteome</keyword>